<dbReference type="AlphaFoldDB" id="A0A1A2RRJ0"/>
<keyword evidence="4" id="KW-0564">Palmitate</keyword>
<protein>
    <recommendedName>
        <fullName evidence="8">Lipoprotein LpqH</fullName>
    </recommendedName>
</protein>
<keyword evidence="2" id="KW-0732">Signal</keyword>
<dbReference type="Pfam" id="PF05481">
    <property type="entry name" value="Myco_19_kDa"/>
    <property type="match status" value="1"/>
</dbReference>
<dbReference type="Proteomes" id="UP000093861">
    <property type="component" value="Unassembled WGS sequence"/>
</dbReference>
<evidence type="ECO:0000256" key="4">
    <source>
        <dbReference type="ARBA" id="ARBA00023139"/>
    </source>
</evidence>
<dbReference type="GO" id="GO:0016020">
    <property type="term" value="C:membrane"/>
    <property type="evidence" value="ECO:0007669"/>
    <property type="project" value="InterPro"/>
</dbReference>
<keyword evidence="3" id="KW-0472">Membrane</keyword>
<evidence type="ECO:0000256" key="1">
    <source>
        <dbReference type="ARBA" id="ARBA00022475"/>
    </source>
</evidence>
<evidence type="ECO:0000313" key="6">
    <source>
        <dbReference type="EMBL" id="OBH54611.1"/>
    </source>
</evidence>
<evidence type="ECO:0000313" key="7">
    <source>
        <dbReference type="Proteomes" id="UP000093861"/>
    </source>
</evidence>
<name>A0A1A2RRJ0_9MYCO</name>
<dbReference type="InterPro" id="IPR008691">
    <property type="entry name" value="LpqH"/>
</dbReference>
<keyword evidence="5" id="KW-0449">Lipoprotein</keyword>
<gene>
    <name evidence="6" type="ORF">A5685_11985</name>
</gene>
<proteinExistence type="predicted"/>
<dbReference type="EMBL" id="LZJS01000150">
    <property type="protein sequence ID" value="OBH54611.1"/>
    <property type="molecule type" value="Genomic_DNA"/>
</dbReference>
<evidence type="ECO:0008006" key="8">
    <source>
        <dbReference type="Google" id="ProtNLM"/>
    </source>
</evidence>
<evidence type="ECO:0000256" key="3">
    <source>
        <dbReference type="ARBA" id="ARBA00023136"/>
    </source>
</evidence>
<evidence type="ECO:0000256" key="2">
    <source>
        <dbReference type="ARBA" id="ARBA00022729"/>
    </source>
</evidence>
<accession>A0A1A2RRJ0</accession>
<keyword evidence="1" id="KW-1003">Cell membrane</keyword>
<sequence length="100" mass="10726">MKVYCTTMPATNGFGGVGLLDNISIGNTGGIQLTQDNPPQVQQFSFAKQPYSLQYKRGTRSDTNAVATKSGNSYKVTGTAAGFNRQTEVIKPFEVDVTCP</sequence>
<reference evidence="6 7" key="1">
    <citation type="submission" date="2016-06" db="EMBL/GenBank/DDBJ databases">
        <authorList>
            <person name="Kjaerup R.B."/>
            <person name="Dalgaard T.S."/>
            <person name="Juul-Madsen H.R."/>
        </authorList>
    </citation>
    <scope>NUCLEOTIDE SEQUENCE [LARGE SCALE GENOMIC DNA]</scope>
    <source>
        <strain evidence="6 7">E2464</strain>
    </source>
</reference>
<comment type="caution">
    <text evidence="6">The sequence shown here is derived from an EMBL/GenBank/DDBJ whole genome shotgun (WGS) entry which is preliminary data.</text>
</comment>
<evidence type="ECO:0000256" key="5">
    <source>
        <dbReference type="ARBA" id="ARBA00023288"/>
    </source>
</evidence>
<organism evidence="6 7">
    <name type="scientific">Mycobacterium colombiense</name>
    <dbReference type="NCBI Taxonomy" id="339268"/>
    <lineage>
        <taxon>Bacteria</taxon>
        <taxon>Bacillati</taxon>
        <taxon>Actinomycetota</taxon>
        <taxon>Actinomycetes</taxon>
        <taxon>Mycobacteriales</taxon>
        <taxon>Mycobacteriaceae</taxon>
        <taxon>Mycobacterium</taxon>
        <taxon>Mycobacterium avium complex (MAC)</taxon>
    </lineage>
</organism>